<keyword evidence="3" id="KW-1185">Reference proteome</keyword>
<accession>A0ABP9HU07</accession>
<feature type="domain" description="UBP-type" evidence="1">
    <location>
        <begin position="3"/>
        <end position="98"/>
    </location>
</feature>
<dbReference type="InterPro" id="IPR001607">
    <property type="entry name" value="Znf_UBP"/>
</dbReference>
<evidence type="ECO:0000259" key="1">
    <source>
        <dbReference type="PROSITE" id="PS50271"/>
    </source>
</evidence>
<name>A0ABP9HU07_9ACTN</name>
<dbReference type="InterPro" id="IPR013083">
    <property type="entry name" value="Znf_RING/FYVE/PHD"/>
</dbReference>
<dbReference type="Gene3D" id="3.30.40.10">
    <property type="entry name" value="Zinc/RING finger domain, C3HC4 (zinc finger)"/>
    <property type="match status" value="1"/>
</dbReference>
<gene>
    <name evidence="2" type="ORF">GCM10023225_18560</name>
</gene>
<proteinExistence type="predicted"/>
<reference evidence="3" key="1">
    <citation type="journal article" date="2019" name="Int. J. Syst. Evol. Microbiol.">
        <title>The Global Catalogue of Microorganisms (GCM) 10K type strain sequencing project: providing services to taxonomists for standard genome sequencing and annotation.</title>
        <authorList>
            <consortium name="The Broad Institute Genomics Platform"/>
            <consortium name="The Broad Institute Genome Sequencing Center for Infectious Disease"/>
            <person name="Wu L."/>
            <person name="Ma J."/>
        </authorList>
    </citation>
    <scope>NUCLEOTIDE SEQUENCE [LARGE SCALE GENOMIC DNA]</scope>
    <source>
        <strain evidence="3">JCM 18126</strain>
    </source>
</reference>
<dbReference type="PROSITE" id="PS50271">
    <property type="entry name" value="ZF_UBP"/>
    <property type="match status" value="1"/>
</dbReference>
<dbReference type="Pfam" id="PF02148">
    <property type="entry name" value="zf-UBP"/>
    <property type="match status" value="1"/>
</dbReference>
<dbReference type="Proteomes" id="UP001501195">
    <property type="component" value="Unassembled WGS sequence"/>
</dbReference>
<organism evidence="2 3">
    <name type="scientific">Kineococcus glutinatus</name>
    <dbReference type="NCBI Taxonomy" id="1070872"/>
    <lineage>
        <taxon>Bacteria</taxon>
        <taxon>Bacillati</taxon>
        <taxon>Actinomycetota</taxon>
        <taxon>Actinomycetes</taxon>
        <taxon>Kineosporiales</taxon>
        <taxon>Kineosporiaceae</taxon>
        <taxon>Kineococcus</taxon>
    </lineage>
</organism>
<dbReference type="EMBL" id="BAABIL010000254">
    <property type="protein sequence ID" value="GAA4978267.1"/>
    <property type="molecule type" value="Genomic_DNA"/>
</dbReference>
<dbReference type="SUPFAM" id="SSF57850">
    <property type="entry name" value="RING/U-box"/>
    <property type="match status" value="1"/>
</dbReference>
<protein>
    <submittedName>
        <fullName evidence="2">UBP-type zinc finger domain-containing protein</fullName>
    </submittedName>
</protein>
<comment type="caution">
    <text evidence="2">The sequence shown here is derived from an EMBL/GenBank/DDBJ whole genome shotgun (WGS) entry which is preliminary data.</text>
</comment>
<sequence>MSAPCSHVGTIDPAAAPGADGCEDCLRSGGRWVHLRMCSACGHVGCCDSSPNKHATAHHHGTGHPLIRSFEPGEGWYWCYPDAVAFEVPGAPPAPHHP</sequence>
<evidence type="ECO:0000313" key="3">
    <source>
        <dbReference type="Proteomes" id="UP001501195"/>
    </source>
</evidence>
<evidence type="ECO:0000313" key="2">
    <source>
        <dbReference type="EMBL" id="GAA4978267.1"/>
    </source>
</evidence>
<dbReference type="RefSeq" id="WP_345712205.1">
    <property type="nucleotide sequence ID" value="NZ_BAABIL010000254.1"/>
</dbReference>